<dbReference type="EMBL" id="CM004400">
    <property type="protein sequence ID" value="KAG8638526.1"/>
    <property type="molecule type" value="Genomic_DNA"/>
</dbReference>
<gene>
    <name evidence="1" type="ORF">MANES_14G038600v8</name>
</gene>
<proteinExistence type="predicted"/>
<evidence type="ECO:0000313" key="2">
    <source>
        <dbReference type="Proteomes" id="UP000091857"/>
    </source>
</evidence>
<organism evidence="1 2">
    <name type="scientific">Manihot esculenta</name>
    <name type="common">Cassava</name>
    <name type="synonym">Jatropha manihot</name>
    <dbReference type="NCBI Taxonomy" id="3983"/>
    <lineage>
        <taxon>Eukaryota</taxon>
        <taxon>Viridiplantae</taxon>
        <taxon>Streptophyta</taxon>
        <taxon>Embryophyta</taxon>
        <taxon>Tracheophyta</taxon>
        <taxon>Spermatophyta</taxon>
        <taxon>Magnoliopsida</taxon>
        <taxon>eudicotyledons</taxon>
        <taxon>Gunneridae</taxon>
        <taxon>Pentapetalae</taxon>
        <taxon>rosids</taxon>
        <taxon>fabids</taxon>
        <taxon>Malpighiales</taxon>
        <taxon>Euphorbiaceae</taxon>
        <taxon>Crotonoideae</taxon>
        <taxon>Manihoteae</taxon>
        <taxon>Manihot</taxon>
    </lineage>
</organism>
<comment type="caution">
    <text evidence="1">The sequence shown here is derived from an EMBL/GenBank/DDBJ whole genome shotgun (WGS) entry which is preliminary data.</text>
</comment>
<keyword evidence="2" id="KW-1185">Reference proteome</keyword>
<dbReference type="Proteomes" id="UP000091857">
    <property type="component" value="Chromosome 14"/>
</dbReference>
<sequence length="842" mass="91206">MTRRLRRRLSHLGKNKEIVDSNSEISDGGCLHLNTIRDIDWTTLPDDTIVQLFSYLNYRDRASLSSTCQTFRLLGSSPCLWDSLDLRSHKFDIEAAESLSSRSRNLQKLRFRGADSACAIINLQARGLREISGDFCPDITDAIVSVIAARHEMLESLQLGPNACERISSDAIKAIALCCPKLRRLRLSGVREVSKDAINALAMHCGNLLEVALMESENVDEMALGNLTTVQFLSLAGTRNLKWGIASQVLSKLPKLEGLDVSRTDISLSFIRRLISWSENLKVLFVLSCPVFEAEVDNDMVYIHKGKILLTVCNDIFKEVSSLFADASESNMLPYWRSLKIREQSLDKIVLWIEWVLSHSLLRVAENNQKELDIFWVKQGTNLLLHLLQSSEEDVQERAATALATFVVIDDENATIDCQRAEAVMQNGGIQLLLDLAKSCHEGLQSEAAKERAAGALANLAADDKCSMEVAMAGAVHALVMLVRHCNFEGVQEQAARALANLAAHGDSNNNNAAIGQEAGAIEALVRLTYSQHEGVRHEAAGALWNLSFDDKNREAIAAAGGIVALVSLAQSCSNSSQGLQERAAGALWGLSVSEANSVAIGQEGGVASLIALARSSDADVHETAAGALWNLAFNPGNALRIVEDGGVPALVHICTKSLSKMARFMAALALAYIFDGRMDEIAAVGPSSDGDIKSVTLNVVKRISLKHIEAFVCSFSDSKTSDTVIKLSAPTALTQVAEAACIPEAGLLRCSAAEIGRFVAMLRNHSSILKACSAFALLQFTMPGGRHATHHTNLLQNAGAPRILRAVAASASAPFEAKVFAKIVIWNLEHYHVDANSRNNG</sequence>
<evidence type="ECO:0000313" key="1">
    <source>
        <dbReference type="EMBL" id="KAG8638526.1"/>
    </source>
</evidence>
<protein>
    <submittedName>
        <fullName evidence="1">Uncharacterized protein</fullName>
    </submittedName>
</protein>
<accession>A0ACB7GF39</accession>
<name>A0ACB7GF39_MANES</name>
<reference evidence="2" key="1">
    <citation type="journal article" date="2016" name="Nat. Biotechnol.">
        <title>Sequencing wild and cultivated cassava and related species reveals extensive interspecific hybridization and genetic diversity.</title>
        <authorList>
            <person name="Bredeson J.V."/>
            <person name="Lyons J.B."/>
            <person name="Prochnik S.E."/>
            <person name="Wu G.A."/>
            <person name="Ha C.M."/>
            <person name="Edsinger-Gonzales E."/>
            <person name="Grimwood J."/>
            <person name="Schmutz J."/>
            <person name="Rabbi I.Y."/>
            <person name="Egesi C."/>
            <person name="Nauluvula P."/>
            <person name="Lebot V."/>
            <person name="Ndunguru J."/>
            <person name="Mkamilo G."/>
            <person name="Bart R.S."/>
            <person name="Setter T.L."/>
            <person name="Gleadow R.M."/>
            <person name="Kulakow P."/>
            <person name="Ferguson M.E."/>
            <person name="Rounsley S."/>
            <person name="Rokhsar D.S."/>
        </authorList>
    </citation>
    <scope>NUCLEOTIDE SEQUENCE [LARGE SCALE GENOMIC DNA]</scope>
    <source>
        <strain evidence="2">cv. AM560-2</strain>
    </source>
</reference>